<evidence type="ECO:0000313" key="1">
    <source>
        <dbReference type="EMBL" id="MEJ5975854.1"/>
    </source>
</evidence>
<dbReference type="EMBL" id="JBBHJZ010000001">
    <property type="protein sequence ID" value="MEJ5975854.1"/>
    <property type="molecule type" value="Genomic_DNA"/>
</dbReference>
<protein>
    <submittedName>
        <fullName evidence="1">Uncharacterized protein</fullName>
    </submittedName>
</protein>
<dbReference type="RefSeq" id="WP_339585783.1">
    <property type="nucleotide sequence ID" value="NZ_JBBHJZ010000001.1"/>
</dbReference>
<comment type="caution">
    <text evidence="1">The sequence shown here is derived from an EMBL/GenBank/DDBJ whole genome shotgun (WGS) entry which is preliminary data.</text>
</comment>
<reference evidence="1 2" key="1">
    <citation type="submission" date="2024-03" db="EMBL/GenBank/DDBJ databases">
        <authorList>
            <person name="Jo J.-H."/>
        </authorList>
    </citation>
    <scope>NUCLEOTIDE SEQUENCE [LARGE SCALE GENOMIC DNA]</scope>
    <source>
        <strain evidence="1 2">PS1R-30</strain>
    </source>
</reference>
<name>A0ABU8RS06_9SPHN</name>
<sequence length="134" mass="14225">MKLTGEIVLEGVIDALRDQVAPQLTDAFAADAARMAQSLIAIVGRAGDDAAAIRVAENARIRELLGQGGLSEAAASQDPGLKISELDAENGRLRALLVELHARVEAEDGAEARALDQAIWRALRDFEMARAPRG</sequence>
<organism evidence="1 2">
    <name type="scientific">Novosphingobium anseongense</name>
    <dbReference type="NCBI Taxonomy" id="3133436"/>
    <lineage>
        <taxon>Bacteria</taxon>
        <taxon>Pseudomonadati</taxon>
        <taxon>Pseudomonadota</taxon>
        <taxon>Alphaproteobacteria</taxon>
        <taxon>Sphingomonadales</taxon>
        <taxon>Sphingomonadaceae</taxon>
        <taxon>Novosphingobium</taxon>
    </lineage>
</organism>
<accession>A0ABU8RS06</accession>
<gene>
    <name evidence="1" type="ORF">WG901_04360</name>
</gene>
<evidence type="ECO:0000313" key="2">
    <source>
        <dbReference type="Proteomes" id="UP001361239"/>
    </source>
</evidence>
<dbReference type="Proteomes" id="UP001361239">
    <property type="component" value="Unassembled WGS sequence"/>
</dbReference>
<proteinExistence type="predicted"/>
<keyword evidence="2" id="KW-1185">Reference proteome</keyword>